<dbReference type="EMBL" id="UFVQ01000003">
    <property type="protein sequence ID" value="STD08693.1"/>
    <property type="molecule type" value="Genomic_DNA"/>
</dbReference>
<accession>A0A3G6NFA3</accession>
<evidence type="ECO:0000313" key="3">
    <source>
        <dbReference type="Proteomes" id="UP000255224"/>
    </source>
</evidence>
<name>A0A376EHX2_CHRCU</name>
<reference evidence="1" key="2">
    <citation type="submission" date="2018-11" db="EMBL/GenBank/DDBJ databases">
        <title>Proposal to divide the Flavobacteriaceae and reorganize its genera based on Amino Acid Identity values calculated from whole genome sequences.</title>
        <authorList>
            <person name="Nicholson A.C."/>
            <person name="Gulvik C.A."/>
            <person name="Whitney A.M."/>
            <person name="Humrighouse B.W."/>
            <person name="Bell M."/>
            <person name="Holmes B."/>
            <person name="Steigerwalt A."/>
            <person name="Villarma A."/>
            <person name="Sheth M."/>
            <person name="Batra D."/>
            <person name="Pryor J."/>
            <person name="Bernardet J.-F."/>
            <person name="Hugo C."/>
            <person name="Kampfer P."/>
            <person name="Newman J."/>
            <person name="Mcquiston J.R."/>
        </authorList>
    </citation>
    <scope>NUCLEOTIDE SEQUENCE [LARGE SCALE GENOMIC DNA]</scope>
    <source>
        <strain evidence="1">G0188</strain>
    </source>
</reference>
<protein>
    <submittedName>
        <fullName evidence="2">Uncharacterized protein</fullName>
    </submittedName>
</protein>
<evidence type="ECO:0000313" key="2">
    <source>
        <dbReference type="EMBL" id="STD08693.1"/>
    </source>
</evidence>
<dbReference type="STRING" id="297244.SAMN05421639_10337"/>
<gene>
    <name evidence="1" type="ORF">EG346_03020</name>
    <name evidence="2" type="ORF">NCTC13533_04469</name>
</gene>
<evidence type="ECO:0000313" key="4">
    <source>
        <dbReference type="Proteomes" id="UP000273270"/>
    </source>
</evidence>
<dbReference type="RefSeq" id="WP_123876950.1">
    <property type="nucleotide sequence ID" value="NZ_CP033920.1"/>
</dbReference>
<reference evidence="4" key="3">
    <citation type="submission" date="2018-11" db="EMBL/GenBank/DDBJ databases">
        <title>Proposal to divide the Flavobacteriaceae and reorganize its genera based on Amino Acid Identity values calculated from whole genome sequences.</title>
        <authorList>
            <person name="Nicholson A.C."/>
            <person name="Gulvik C.A."/>
            <person name="Whitney A.M."/>
            <person name="Humrighouse B.W."/>
            <person name="Bell M."/>
            <person name="Holmes B."/>
            <person name="Steigerwalt A.G."/>
            <person name="Villarma A."/>
            <person name="Sheth M."/>
            <person name="Batra D."/>
            <person name="Pryor J."/>
            <person name="Bernardet J.-F."/>
            <person name="Hugo C."/>
            <person name="Kampfer P."/>
            <person name="Newman J."/>
            <person name="McQuiston J.R."/>
        </authorList>
    </citation>
    <scope>NUCLEOTIDE SEQUENCE [LARGE SCALE GENOMIC DNA]</scope>
    <source>
        <strain evidence="4">G0188</strain>
    </source>
</reference>
<proteinExistence type="predicted"/>
<accession>A0A376EHX2</accession>
<dbReference type="OrthoDB" id="654403at2"/>
<dbReference type="Proteomes" id="UP000273270">
    <property type="component" value="Chromosome"/>
</dbReference>
<sequence>MEKEMVTYYKELEEFANAMSSFPASSFNSTFEYDTGKLIKILQKKEVFEICNTDEEQFDSIDRTDRELGKIVSDLLKETDLDQSLKEYLDIEKKIENSFSGNLYMYAKQGALSVKSLYYYKIKDFPKAVTFTLECLVLNDYLVQQGIYTLNLRCFEQNKNISRIYFRNHQEDSGYQLIFNLINYLLNGVNENLFGNIFSQKEYWMKVPIIRETYAYELFTMITEDMIRFNIHSTEFLPDDWYSGLDFEVNTPDRQIIYNWIYINKQLRDSNYTDYFQGLIYYFQQPYNQFYDILKIALLLDLYKFVEKNTPAYTTTLTLGIIDFMENKLYFNQSIRSLLIKNIFKA</sequence>
<dbReference type="KEGG" id="ccau:EG346_03020"/>
<dbReference type="EMBL" id="CP033920">
    <property type="protein sequence ID" value="AZA47214.1"/>
    <property type="molecule type" value="Genomic_DNA"/>
</dbReference>
<organism evidence="2 3">
    <name type="scientific">Chryseobacterium carnipullorum</name>
    <dbReference type="NCBI Taxonomy" id="1124835"/>
    <lineage>
        <taxon>Bacteria</taxon>
        <taxon>Pseudomonadati</taxon>
        <taxon>Bacteroidota</taxon>
        <taxon>Flavobacteriia</taxon>
        <taxon>Flavobacteriales</taxon>
        <taxon>Weeksellaceae</taxon>
        <taxon>Chryseobacterium group</taxon>
        <taxon>Chryseobacterium</taxon>
    </lineage>
</organism>
<evidence type="ECO:0000313" key="1">
    <source>
        <dbReference type="EMBL" id="AZA47214.1"/>
    </source>
</evidence>
<reference evidence="2 3" key="1">
    <citation type="submission" date="2018-06" db="EMBL/GenBank/DDBJ databases">
        <authorList>
            <consortium name="Pathogen Informatics"/>
            <person name="Doyle S."/>
        </authorList>
    </citation>
    <scope>NUCLEOTIDE SEQUENCE [LARGE SCALE GENOMIC DNA]</scope>
    <source>
        <strain evidence="2 3">NCTC13533</strain>
    </source>
</reference>
<dbReference type="Proteomes" id="UP000255224">
    <property type="component" value="Unassembled WGS sequence"/>
</dbReference>
<keyword evidence="4" id="KW-1185">Reference proteome</keyword>
<dbReference type="AlphaFoldDB" id="A0A376EHX2"/>